<organism evidence="3 4">
    <name type="scientific">Bacillus phage Karezi</name>
    <dbReference type="NCBI Taxonomy" id="2591398"/>
    <lineage>
        <taxon>Viruses</taxon>
        <taxon>Duplodnaviria</taxon>
        <taxon>Heunggongvirae</taxon>
        <taxon>Uroviricota</taxon>
        <taxon>Caudoviricetes</taxon>
        <taxon>Salasmaviridae</taxon>
        <taxon>Tatarstanvirinae</taxon>
        <taxon>Karezivirus</taxon>
        <taxon>Karezivirus karezi</taxon>
    </lineage>
</organism>
<dbReference type="SMART" id="SM00257">
    <property type="entry name" value="LysM"/>
    <property type="match status" value="1"/>
</dbReference>
<proteinExistence type="predicted"/>
<protein>
    <submittedName>
        <fullName evidence="3">Endolysin</fullName>
    </submittedName>
</protein>
<dbReference type="PANTHER" id="PTHR30404:SF0">
    <property type="entry name" value="N-ACETYLMURAMOYL-L-ALANINE AMIDASE AMIC"/>
    <property type="match status" value="1"/>
</dbReference>
<reference evidence="3 4" key="1">
    <citation type="submission" date="2019-06" db="EMBL/GenBank/DDBJ databases">
        <authorList>
            <person name="Sanders K."/>
            <person name="Barth R."/>
            <person name="Bowles K."/>
            <person name="Glasgow G."/>
            <person name="Gloe M."/>
            <person name="Lewis H."/>
            <person name="McGough T."/>
            <person name="Nutbrown S."/>
            <person name="Romulus S."/>
            <person name="Sergiano J."/>
            <person name="Shin D."/>
            <person name="Suresh M."/>
            <person name="Johnson A."/>
            <person name="Temple L."/>
        </authorList>
    </citation>
    <scope>NUCLEOTIDE SEQUENCE [LARGE SCALE GENOMIC DNA]</scope>
</reference>
<dbReference type="EMBL" id="MN082625">
    <property type="protein sequence ID" value="QDH50344.1"/>
    <property type="molecule type" value="Genomic_DNA"/>
</dbReference>
<keyword evidence="4" id="KW-1185">Reference proteome</keyword>
<evidence type="ECO:0000313" key="4">
    <source>
        <dbReference type="Proteomes" id="UP000317352"/>
    </source>
</evidence>
<accession>A0A514AAU4</accession>
<dbReference type="PROSITE" id="PS51782">
    <property type="entry name" value="LYSM"/>
    <property type="match status" value="1"/>
</dbReference>
<dbReference type="Pfam" id="PF01476">
    <property type="entry name" value="LysM"/>
    <property type="match status" value="1"/>
</dbReference>
<dbReference type="Proteomes" id="UP000317352">
    <property type="component" value="Genome"/>
</dbReference>
<dbReference type="CDD" id="cd02696">
    <property type="entry name" value="MurNAc-LAA"/>
    <property type="match status" value="1"/>
</dbReference>
<dbReference type="GO" id="GO:0008745">
    <property type="term" value="F:N-acetylmuramoyl-L-alanine amidase activity"/>
    <property type="evidence" value="ECO:0007669"/>
    <property type="project" value="InterPro"/>
</dbReference>
<name>A0A514AAU4_9CAUD</name>
<sequence length="239" mass="26390">MSKIIVLDAGHGGKDAGAVKGKLYEKDIVLKVVKLIKSYLEKTYTGATVKLTRSSDVFLTLSERARRANDIKADVFVSVHVNAGGGTGFETYKYPTAKGLLQKSVHAATQKVLSKHNLRDRGKKSANLSVVRETSMEAVLTELAFIDTDSDRKLLENESFLQEMAEAHGDGIADYLNLKKKSTAKKKYIEYKIKKGDTLWSIANDPKHKTTVDAIYNANTGLKKKDVIYAGEKIKIPVK</sequence>
<dbReference type="SUPFAM" id="SSF53187">
    <property type="entry name" value="Zn-dependent exopeptidases"/>
    <property type="match status" value="1"/>
</dbReference>
<keyword evidence="1" id="KW-0378">Hydrolase</keyword>
<dbReference type="Pfam" id="PF01520">
    <property type="entry name" value="Amidase_3"/>
    <property type="match status" value="1"/>
</dbReference>
<dbReference type="Gene3D" id="3.10.350.10">
    <property type="entry name" value="LysM domain"/>
    <property type="match status" value="1"/>
</dbReference>
<dbReference type="CDD" id="cd00118">
    <property type="entry name" value="LysM"/>
    <property type="match status" value="1"/>
</dbReference>
<evidence type="ECO:0000313" key="3">
    <source>
        <dbReference type="EMBL" id="QDH50344.1"/>
    </source>
</evidence>
<dbReference type="InterPro" id="IPR018392">
    <property type="entry name" value="LysM"/>
</dbReference>
<dbReference type="Gene3D" id="3.40.630.40">
    <property type="entry name" value="Zn-dependent exopeptidases"/>
    <property type="match status" value="1"/>
</dbReference>
<feature type="domain" description="LysM" evidence="2">
    <location>
        <begin position="189"/>
        <end position="236"/>
    </location>
</feature>
<dbReference type="InterPro" id="IPR002508">
    <property type="entry name" value="MurNAc-LAA_cat"/>
</dbReference>
<evidence type="ECO:0000259" key="2">
    <source>
        <dbReference type="PROSITE" id="PS51782"/>
    </source>
</evidence>
<evidence type="ECO:0000256" key="1">
    <source>
        <dbReference type="ARBA" id="ARBA00022801"/>
    </source>
</evidence>
<dbReference type="SUPFAM" id="SSF54106">
    <property type="entry name" value="LysM domain"/>
    <property type="match status" value="1"/>
</dbReference>
<dbReference type="InterPro" id="IPR036779">
    <property type="entry name" value="LysM_dom_sf"/>
</dbReference>
<dbReference type="GO" id="GO:0009253">
    <property type="term" value="P:peptidoglycan catabolic process"/>
    <property type="evidence" value="ECO:0007669"/>
    <property type="project" value="InterPro"/>
</dbReference>
<dbReference type="SMART" id="SM00646">
    <property type="entry name" value="Ami_3"/>
    <property type="match status" value="1"/>
</dbReference>
<dbReference type="PANTHER" id="PTHR30404">
    <property type="entry name" value="N-ACETYLMURAMOYL-L-ALANINE AMIDASE"/>
    <property type="match status" value="1"/>
</dbReference>
<dbReference type="InterPro" id="IPR050695">
    <property type="entry name" value="N-acetylmuramoyl_amidase_3"/>
</dbReference>
<gene>
    <name evidence="3" type="ORF">KAREZI_23</name>
</gene>